<evidence type="ECO:0000313" key="7">
    <source>
        <dbReference type="EMBL" id="SIT49165.1"/>
    </source>
</evidence>
<dbReference type="GO" id="GO:0004673">
    <property type="term" value="F:protein histidine kinase activity"/>
    <property type="evidence" value="ECO:0007669"/>
    <property type="project" value="UniProtKB-EC"/>
</dbReference>
<dbReference type="PANTHER" id="PTHR24421">
    <property type="entry name" value="NITRATE/NITRITE SENSOR PROTEIN NARX-RELATED"/>
    <property type="match status" value="1"/>
</dbReference>
<name>A0A1N7SP93_9BURK</name>
<dbReference type="SUPFAM" id="SSF55874">
    <property type="entry name" value="ATPase domain of HSP90 chaperone/DNA topoisomerase II/histidine kinase"/>
    <property type="match status" value="1"/>
</dbReference>
<dbReference type="CDD" id="cd16917">
    <property type="entry name" value="HATPase_UhpB-NarQ-NarX-like"/>
    <property type="match status" value="1"/>
</dbReference>
<accession>A0A1N7SP93</accession>
<dbReference type="Gene3D" id="3.30.565.10">
    <property type="entry name" value="Histidine kinase-like ATPase, C-terminal domain"/>
    <property type="match status" value="1"/>
</dbReference>
<dbReference type="Pfam" id="PF12729">
    <property type="entry name" value="4HB_MCP_1"/>
    <property type="match status" value="1"/>
</dbReference>
<protein>
    <recommendedName>
        <fullName evidence="2">histidine kinase</fullName>
        <ecNumber evidence="2">2.7.13.3</ecNumber>
    </recommendedName>
</protein>
<dbReference type="AlphaFoldDB" id="A0A1N7SP93"/>
<dbReference type="SMART" id="SM00387">
    <property type="entry name" value="HATPase_c"/>
    <property type="match status" value="1"/>
</dbReference>
<keyword evidence="8" id="KW-1185">Reference proteome</keyword>
<dbReference type="GO" id="GO:0000160">
    <property type="term" value="P:phosphorelay signal transduction system"/>
    <property type="evidence" value="ECO:0007669"/>
    <property type="project" value="UniProtKB-KW"/>
</dbReference>
<keyword evidence="4" id="KW-0418">Kinase</keyword>
<dbReference type="STRING" id="1247936.BN2475_1270010"/>
<dbReference type="InterPro" id="IPR036890">
    <property type="entry name" value="HATPase_C_sf"/>
</dbReference>
<evidence type="ECO:0000256" key="2">
    <source>
        <dbReference type="ARBA" id="ARBA00012438"/>
    </source>
</evidence>
<dbReference type="EMBL" id="CYGX02000127">
    <property type="protein sequence ID" value="SIT49165.1"/>
    <property type="molecule type" value="Genomic_DNA"/>
</dbReference>
<keyword evidence="5" id="KW-0902">Two-component regulatory system</keyword>
<organism evidence="7 8">
    <name type="scientific">Paraburkholderia ribeironis</name>
    <dbReference type="NCBI Taxonomy" id="1247936"/>
    <lineage>
        <taxon>Bacteria</taxon>
        <taxon>Pseudomonadati</taxon>
        <taxon>Pseudomonadota</taxon>
        <taxon>Betaproteobacteria</taxon>
        <taxon>Burkholderiales</taxon>
        <taxon>Burkholderiaceae</taxon>
        <taxon>Paraburkholderia</taxon>
    </lineage>
</organism>
<evidence type="ECO:0000256" key="3">
    <source>
        <dbReference type="ARBA" id="ARBA00022679"/>
    </source>
</evidence>
<evidence type="ECO:0000313" key="8">
    <source>
        <dbReference type="Proteomes" id="UP000187012"/>
    </source>
</evidence>
<dbReference type="PANTHER" id="PTHR24421:SF10">
    <property type="entry name" value="NITRATE_NITRITE SENSOR PROTEIN NARQ"/>
    <property type="match status" value="1"/>
</dbReference>
<dbReference type="InterPro" id="IPR050482">
    <property type="entry name" value="Sensor_HK_TwoCompSys"/>
</dbReference>
<dbReference type="Pfam" id="PF02518">
    <property type="entry name" value="HATPase_c"/>
    <property type="match status" value="1"/>
</dbReference>
<comment type="catalytic activity">
    <reaction evidence="1">
        <text>ATP + protein L-histidine = ADP + protein N-phospho-L-histidine.</text>
        <dbReference type="EC" id="2.7.13.3"/>
    </reaction>
</comment>
<keyword evidence="3" id="KW-0808">Transferase</keyword>
<evidence type="ECO:0000256" key="1">
    <source>
        <dbReference type="ARBA" id="ARBA00000085"/>
    </source>
</evidence>
<evidence type="ECO:0000256" key="4">
    <source>
        <dbReference type="ARBA" id="ARBA00022777"/>
    </source>
</evidence>
<feature type="domain" description="Histidine kinase/HSP90-like ATPase" evidence="6">
    <location>
        <begin position="306"/>
        <end position="399"/>
    </location>
</feature>
<dbReference type="Proteomes" id="UP000187012">
    <property type="component" value="Unassembled WGS sequence"/>
</dbReference>
<dbReference type="InterPro" id="IPR003594">
    <property type="entry name" value="HATPase_dom"/>
</dbReference>
<dbReference type="EC" id="2.7.13.3" evidence="2"/>
<sequence>MRTRTLSISTRLLIAFSALLLLFVTEGILSLQKLREANVRLSRIVDDGNIKLALAEDLSRQVFIGMDSIKTILLISNANAISDFTRRGYDAKRRFMTDRETLRKLSLGSDQATALIDAIFETNDKRTVPDFDQFVTLAQNRQHDQAAQWLVDRAAPSMQALQDTITRFTEFQTARNAQQKLRAVTTYERAKVTLVIVLAVSTVLLAGIGVALSRSLLHELGAEPAAAREIACTIAQGDLSSEPSVLSAPPGSLIVAMREMHIGLRRVVESVRHYAETVTLGSREIAQGNDELSARTEEQAASLQETAATGIFRIAQESLTNIARHASASHVEITLTTSKSKIELVVSDNGKGFDMLVRRLGSYGLFGMAERARMMDARLAIHSQPGNGSVVQLRVNEDAFITE</sequence>
<gene>
    <name evidence="7" type="ORF">BN2475_1270010</name>
</gene>
<evidence type="ECO:0000259" key="6">
    <source>
        <dbReference type="SMART" id="SM00387"/>
    </source>
</evidence>
<reference evidence="7 8" key="1">
    <citation type="submission" date="2016-12" db="EMBL/GenBank/DDBJ databases">
        <authorList>
            <person name="Song W.-J."/>
            <person name="Kurnit D.M."/>
        </authorList>
    </citation>
    <scope>NUCLEOTIDE SEQUENCE [LARGE SCALE GENOMIC DNA]</scope>
    <source>
        <strain evidence="7 8">STM7296</strain>
    </source>
</reference>
<dbReference type="InterPro" id="IPR024478">
    <property type="entry name" value="HlyB_4HB_MCP"/>
</dbReference>
<evidence type="ECO:0000256" key="5">
    <source>
        <dbReference type="ARBA" id="ARBA00023012"/>
    </source>
</evidence>
<proteinExistence type="predicted"/>